<dbReference type="InterPro" id="IPR044751">
    <property type="entry name" value="Ion_transp-like_CBS"/>
</dbReference>
<dbReference type="PANTHER" id="PTHR43099">
    <property type="entry name" value="UPF0053 PROTEIN YRKA"/>
    <property type="match status" value="1"/>
</dbReference>
<dbReference type="AlphaFoldDB" id="A0A1Q2CGX7"/>
<dbReference type="InterPro" id="IPR002550">
    <property type="entry name" value="CNNM"/>
</dbReference>
<organism evidence="9 10">
    <name type="scientific">Tessaracoccus flavus</name>
    <dbReference type="NCBI Taxonomy" id="1610493"/>
    <lineage>
        <taxon>Bacteria</taxon>
        <taxon>Bacillati</taxon>
        <taxon>Actinomycetota</taxon>
        <taxon>Actinomycetes</taxon>
        <taxon>Propionibacteriales</taxon>
        <taxon>Propionibacteriaceae</taxon>
        <taxon>Tessaracoccus</taxon>
    </lineage>
</organism>
<evidence type="ECO:0000313" key="10">
    <source>
        <dbReference type="Proteomes" id="UP000188324"/>
    </source>
</evidence>
<dbReference type="InterPro" id="IPR016169">
    <property type="entry name" value="FAD-bd_PCMH_sub2"/>
</dbReference>
<comment type="subcellular location">
    <subcellularLocation>
        <location evidence="1">Cell membrane</location>
        <topology evidence="1">Multi-pass membrane protein</topology>
    </subcellularLocation>
</comment>
<name>A0A1Q2CGX7_9ACTN</name>
<evidence type="ECO:0000256" key="7">
    <source>
        <dbReference type="ARBA" id="ARBA00023122"/>
    </source>
</evidence>
<dbReference type="KEGG" id="tfl:RPIT_11575"/>
<dbReference type="Proteomes" id="UP000188324">
    <property type="component" value="Chromosome"/>
</dbReference>
<dbReference type="SMART" id="SM01091">
    <property type="entry name" value="CorC_HlyC"/>
    <property type="match status" value="1"/>
</dbReference>
<keyword evidence="5" id="KW-0677">Repeat</keyword>
<evidence type="ECO:0000256" key="2">
    <source>
        <dbReference type="ARBA" id="ARBA00006337"/>
    </source>
</evidence>
<dbReference type="SUPFAM" id="SSF54631">
    <property type="entry name" value="CBS-domain pair"/>
    <property type="match status" value="1"/>
</dbReference>
<dbReference type="InterPro" id="IPR036318">
    <property type="entry name" value="FAD-bd_PCMH-like_sf"/>
</dbReference>
<dbReference type="InterPro" id="IPR051676">
    <property type="entry name" value="UPF0053_domain"/>
</dbReference>
<dbReference type="PROSITE" id="PS51371">
    <property type="entry name" value="CBS"/>
    <property type="match status" value="2"/>
</dbReference>
<comment type="similarity">
    <text evidence="2">Belongs to the UPF0053 family.</text>
</comment>
<reference evidence="9 10" key="1">
    <citation type="journal article" date="2016" name="Int. J. Syst. Evol. Microbiol.">
        <title>Tessaracoccus flavus sp. nov., isolated from the drainage system of a lindane-producing factory.</title>
        <authorList>
            <person name="Kumari R."/>
            <person name="Singh P."/>
            <person name="Schumann P."/>
            <person name="Lal R."/>
        </authorList>
    </citation>
    <scope>NUCLEOTIDE SEQUENCE [LARGE SCALE GENOMIC DNA]</scope>
    <source>
        <strain evidence="9 10">RP1T</strain>
    </source>
</reference>
<dbReference type="Pfam" id="PF00571">
    <property type="entry name" value="CBS"/>
    <property type="match status" value="2"/>
</dbReference>
<evidence type="ECO:0000256" key="6">
    <source>
        <dbReference type="ARBA" id="ARBA00022989"/>
    </source>
</evidence>
<proteinExistence type="inferred from homology"/>
<dbReference type="PANTHER" id="PTHR43099:SF6">
    <property type="entry name" value="UPF0053 PROTEIN RV1842C"/>
    <property type="match status" value="1"/>
</dbReference>
<evidence type="ECO:0000256" key="8">
    <source>
        <dbReference type="ARBA" id="ARBA00023136"/>
    </source>
</evidence>
<dbReference type="InterPro" id="IPR046342">
    <property type="entry name" value="CBS_dom_sf"/>
</dbReference>
<keyword evidence="6" id="KW-1133">Transmembrane helix</keyword>
<dbReference type="Pfam" id="PF03471">
    <property type="entry name" value="CorC_HlyC"/>
    <property type="match status" value="1"/>
</dbReference>
<dbReference type="InterPro" id="IPR005170">
    <property type="entry name" value="Transptr-assoc_dom"/>
</dbReference>
<dbReference type="PROSITE" id="PS51846">
    <property type="entry name" value="CNNM"/>
    <property type="match status" value="1"/>
</dbReference>
<evidence type="ECO:0000256" key="5">
    <source>
        <dbReference type="ARBA" id="ARBA00022737"/>
    </source>
</evidence>
<dbReference type="OrthoDB" id="110231at2"/>
<protein>
    <submittedName>
        <fullName evidence="9">Uncharacterized protein</fullName>
    </submittedName>
</protein>
<dbReference type="SMART" id="SM00116">
    <property type="entry name" value="CBS"/>
    <property type="match status" value="2"/>
</dbReference>
<keyword evidence="3" id="KW-1003">Cell membrane</keyword>
<sequence length="451" mass="48240">MTPVVSLLVGIVVVLGITAATGYFVAQEFAYMAVDRSQLGSRAKAGDKKASNTLEITRRTSFMLSGAQLGITVTGLLVGYVAEPLIGQAIGSLISGGALTAVSVAIGGFIAIALSTIIQMLFGELFPKNYAIARSARVADALTPSTRLYLKLFGPLIWVFDRSAELLLRALKIEPVHDVESAASADDLERVVAASRDSGTLSPELAAIVDRVIDFPRRDAEHAMVPRVQVDVVHDDTPIGEVRTLMATGHTRYPVLDERGDAIGLVQMVDVLDRPVNDPAPVSAIMRDAVRVSEFTDLPTTEQLLRQSGQELACVVDEFGSFVGIVTLEDLAEEIVGELTDEHDPDDPGYLPQEGDGIWVMPGDVHVDEVERAIGLKLPQGDYETIAGLVIHAVGDLPDVGAVIDLTLEPNVAQLALDDDAPSRHVEIEVLAVERHVPSRVRVSLPEGDNA</sequence>
<evidence type="ECO:0000313" key="9">
    <source>
        <dbReference type="EMBL" id="AQP45357.1"/>
    </source>
</evidence>
<dbReference type="CDD" id="cd04590">
    <property type="entry name" value="CBS_pair_CorC_HlyC_assoc"/>
    <property type="match status" value="1"/>
</dbReference>
<dbReference type="STRING" id="1610493.RPIT_11575"/>
<evidence type="ECO:0000256" key="4">
    <source>
        <dbReference type="ARBA" id="ARBA00022692"/>
    </source>
</evidence>
<dbReference type="Pfam" id="PF01595">
    <property type="entry name" value="CNNM"/>
    <property type="match status" value="1"/>
</dbReference>
<dbReference type="SUPFAM" id="SSF56176">
    <property type="entry name" value="FAD-binding/transporter-associated domain-like"/>
    <property type="match status" value="1"/>
</dbReference>
<dbReference type="Gene3D" id="3.30.465.10">
    <property type="match status" value="1"/>
</dbReference>
<dbReference type="Gene3D" id="3.10.580.10">
    <property type="entry name" value="CBS-domain"/>
    <property type="match status" value="1"/>
</dbReference>
<evidence type="ECO:0000256" key="3">
    <source>
        <dbReference type="ARBA" id="ARBA00022475"/>
    </source>
</evidence>
<keyword evidence="8" id="KW-0472">Membrane</keyword>
<keyword evidence="7" id="KW-0129">CBS domain</keyword>
<dbReference type="GO" id="GO:0050660">
    <property type="term" value="F:flavin adenine dinucleotide binding"/>
    <property type="evidence" value="ECO:0007669"/>
    <property type="project" value="InterPro"/>
</dbReference>
<dbReference type="EMBL" id="CP019605">
    <property type="protein sequence ID" value="AQP45357.1"/>
    <property type="molecule type" value="Genomic_DNA"/>
</dbReference>
<evidence type="ECO:0000256" key="1">
    <source>
        <dbReference type="ARBA" id="ARBA00004651"/>
    </source>
</evidence>
<dbReference type="GO" id="GO:0005886">
    <property type="term" value="C:plasma membrane"/>
    <property type="evidence" value="ECO:0007669"/>
    <property type="project" value="UniProtKB-SubCell"/>
</dbReference>
<keyword evidence="4" id="KW-0812">Transmembrane</keyword>
<accession>A0A1Q2CGX7</accession>
<gene>
    <name evidence="9" type="ORF">RPIT_11575</name>
</gene>
<dbReference type="InterPro" id="IPR000644">
    <property type="entry name" value="CBS_dom"/>
</dbReference>
<keyword evidence="10" id="KW-1185">Reference proteome</keyword>
<dbReference type="RefSeq" id="WP_077343361.1">
    <property type="nucleotide sequence ID" value="NZ_CP019605.1"/>
</dbReference>